<organism evidence="1 2">
    <name type="scientific">Endobacterium cereale</name>
    <dbReference type="NCBI Taxonomy" id="2663029"/>
    <lineage>
        <taxon>Bacteria</taxon>
        <taxon>Pseudomonadati</taxon>
        <taxon>Pseudomonadota</taxon>
        <taxon>Alphaproteobacteria</taxon>
        <taxon>Hyphomicrobiales</taxon>
        <taxon>Rhizobiaceae</taxon>
        <taxon>Endobacterium</taxon>
    </lineage>
</organism>
<dbReference type="Proteomes" id="UP000435138">
    <property type="component" value="Unassembled WGS sequence"/>
</dbReference>
<dbReference type="RefSeq" id="WP_153356780.1">
    <property type="nucleotide sequence ID" value="NZ_JAYKOO010000002.1"/>
</dbReference>
<keyword evidence="2" id="KW-1185">Reference proteome</keyword>
<sequence length="208" mass="22778">MGRTRANSVARTVSAPGAVPLHYQYEKASVSPVFVRYDDTPIPQTSAIWVSQRKPSSGDYQKDRAYYLQWGPDSAYAVELGFEAQLFFTAELTGCGIIVLSGAGKTVLVHHNIQVTPPGPTFFQNLFESNAKKMVREAAAVGRARTDSLYLMLQNIVASTPGLTSGKMLGVQQYGGTARFFGMKRGGSWRFYVNRPGSDGYTTQEIFG</sequence>
<evidence type="ECO:0000313" key="1">
    <source>
        <dbReference type="EMBL" id="MQY48412.1"/>
    </source>
</evidence>
<accession>A0A6A8AB25</accession>
<dbReference type="EMBL" id="WIXI01000048">
    <property type="protein sequence ID" value="MQY48412.1"/>
    <property type="molecule type" value="Genomic_DNA"/>
</dbReference>
<protein>
    <submittedName>
        <fullName evidence="1">Uncharacterized protein</fullName>
    </submittedName>
</protein>
<proteinExistence type="predicted"/>
<gene>
    <name evidence="1" type="ORF">GAO09_20475</name>
</gene>
<reference evidence="1 2" key="1">
    <citation type="submission" date="2019-11" db="EMBL/GenBank/DDBJ databases">
        <title>Genome analysis of Rhizobacterium cereale a novel genus and species isolated from maize roots in North Spain.</title>
        <authorList>
            <person name="Menendez E."/>
            <person name="Flores-Felix J.D."/>
            <person name="Ramirez-Bahena M.-H."/>
            <person name="Igual J.M."/>
            <person name="Garcia-Fraile P."/>
            <person name="Peix A."/>
            <person name="Velazquez E."/>
        </authorList>
    </citation>
    <scope>NUCLEOTIDE SEQUENCE [LARGE SCALE GENOMIC DNA]</scope>
    <source>
        <strain evidence="1 2">RZME27</strain>
    </source>
</reference>
<name>A0A6A8AB25_9HYPH</name>
<evidence type="ECO:0000313" key="2">
    <source>
        <dbReference type="Proteomes" id="UP000435138"/>
    </source>
</evidence>
<dbReference type="AlphaFoldDB" id="A0A6A8AB25"/>
<comment type="caution">
    <text evidence="1">The sequence shown here is derived from an EMBL/GenBank/DDBJ whole genome shotgun (WGS) entry which is preliminary data.</text>
</comment>